<name>X0WEJ9_9ZZZZ</name>
<dbReference type="EMBL" id="BARS01039672">
    <property type="protein sequence ID" value="GAG21607.1"/>
    <property type="molecule type" value="Genomic_DNA"/>
</dbReference>
<feature type="non-terminal residue" evidence="1">
    <location>
        <position position="1"/>
    </location>
</feature>
<evidence type="ECO:0000313" key="1">
    <source>
        <dbReference type="EMBL" id="GAG21607.1"/>
    </source>
</evidence>
<protein>
    <submittedName>
        <fullName evidence="1">Uncharacterized protein</fullName>
    </submittedName>
</protein>
<organism evidence="1">
    <name type="scientific">marine sediment metagenome</name>
    <dbReference type="NCBI Taxonomy" id="412755"/>
    <lineage>
        <taxon>unclassified sequences</taxon>
        <taxon>metagenomes</taxon>
        <taxon>ecological metagenomes</taxon>
    </lineage>
</organism>
<comment type="caution">
    <text evidence="1">The sequence shown here is derived from an EMBL/GenBank/DDBJ whole genome shotgun (WGS) entry which is preliminary data.</text>
</comment>
<accession>X0WEJ9</accession>
<proteinExistence type="predicted"/>
<sequence>TSIAPVSPDLTLPTDLYVDGELYTPIYPRDFGTKADDE</sequence>
<dbReference type="AlphaFoldDB" id="X0WEJ9"/>
<gene>
    <name evidence="1" type="ORF">S01H1_60562</name>
</gene>
<reference evidence="1" key="1">
    <citation type="journal article" date="2014" name="Front. Microbiol.">
        <title>High frequency of phylogenetically diverse reductive dehalogenase-homologous genes in deep subseafloor sedimentary metagenomes.</title>
        <authorList>
            <person name="Kawai M."/>
            <person name="Futagami T."/>
            <person name="Toyoda A."/>
            <person name="Takaki Y."/>
            <person name="Nishi S."/>
            <person name="Hori S."/>
            <person name="Arai W."/>
            <person name="Tsubouchi T."/>
            <person name="Morono Y."/>
            <person name="Uchiyama I."/>
            <person name="Ito T."/>
            <person name="Fujiyama A."/>
            <person name="Inagaki F."/>
            <person name="Takami H."/>
        </authorList>
    </citation>
    <scope>NUCLEOTIDE SEQUENCE</scope>
    <source>
        <strain evidence="1">Expedition CK06-06</strain>
    </source>
</reference>